<dbReference type="FunFam" id="3.30.160.60:FF:000448">
    <property type="entry name" value="RE1-silencing transcription factor A"/>
    <property type="match status" value="1"/>
</dbReference>
<feature type="domain" description="C2H2-type" evidence="6">
    <location>
        <begin position="73"/>
        <end position="100"/>
    </location>
</feature>
<keyword evidence="4" id="KW-0862">Zinc</keyword>
<dbReference type="InterPro" id="IPR013087">
    <property type="entry name" value="Znf_C2H2_type"/>
</dbReference>
<dbReference type="FunFam" id="3.30.160.60:FF:001601">
    <property type="entry name" value="Uncharacterized protein, isoform A"/>
    <property type="match status" value="1"/>
</dbReference>
<keyword evidence="3 5" id="KW-0863">Zinc-finger</keyword>
<dbReference type="EMBL" id="HBUF01675842">
    <property type="protein sequence ID" value="CAG6791359.1"/>
    <property type="molecule type" value="Transcribed_RNA"/>
</dbReference>
<evidence type="ECO:0000256" key="2">
    <source>
        <dbReference type="ARBA" id="ARBA00022737"/>
    </source>
</evidence>
<dbReference type="PANTHER" id="PTHR24379">
    <property type="entry name" value="KRAB AND ZINC FINGER DOMAIN-CONTAINING"/>
    <property type="match status" value="1"/>
</dbReference>
<dbReference type="AlphaFoldDB" id="A0A8D9BTJ3"/>
<evidence type="ECO:0000256" key="3">
    <source>
        <dbReference type="ARBA" id="ARBA00022771"/>
    </source>
</evidence>
<keyword evidence="2" id="KW-0677">Repeat</keyword>
<evidence type="ECO:0000259" key="6">
    <source>
        <dbReference type="PROSITE" id="PS50157"/>
    </source>
</evidence>
<dbReference type="PANTHER" id="PTHR24379:SF121">
    <property type="entry name" value="C2H2-TYPE DOMAIN-CONTAINING PROTEIN"/>
    <property type="match status" value="1"/>
</dbReference>
<dbReference type="Pfam" id="PF13909">
    <property type="entry name" value="zf-H2C2_5"/>
    <property type="match status" value="2"/>
</dbReference>
<feature type="domain" description="C2H2-type" evidence="6">
    <location>
        <begin position="101"/>
        <end position="124"/>
    </location>
</feature>
<sequence>MFINLLIPDLSCIHCSQVLTHESDNLLKHSLECFRASRLDQSYKYICFGCTLHTTNKRDMRHHIRSHTGEKPYTCSFCDFQTSRKPDLQLHIRRHTGVKPFKCSLCDYSSVSNSNLRRHEIKIHNKFTNKVFPVTGDLNRA</sequence>
<dbReference type="InterPro" id="IPR036236">
    <property type="entry name" value="Znf_C2H2_sf"/>
</dbReference>
<feature type="domain" description="C2H2-type" evidence="6">
    <location>
        <begin position="45"/>
        <end position="72"/>
    </location>
</feature>
<proteinExistence type="predicted"/>
<name>A0A8D9BTJ3_9HEMI</name>
<evidence type="ECO:0000256" key="5">
    <source>
        <dbReference type="PROSITE-ProRule" id="PRU00042"/>
    </source>
</evidence>
<dbReference type="PROSITE" id="PS50157">
    <property type="entry name" value="ZINC_FINGER_C2H2_2"/>
    <property type="match status" value="3"/>
</dbReference>
<dbReference type="EMBL" id="HBUF01675843">
    <property type="protein sequence ID" value="CAG6791360.1"/>
    <property type="molecule type" value="Transcribed_RNA"/>
</dbReference>
<evidence type="ECO:0000256" key="4">
    <source>
        <dbReference type="ARBA" id="ARBA00022833"/>
    </source>
</evidence>
<reference evidence="7" key="1">
    <citation type="submission" date="2021-05" db="EMBL/GenBank/DDBJ databases">
        <authorList>
            <person name="Alioto T."/>
            <person name="Alioto T."/>
            <person name="Gomez Garrido J."/>
        </authorList>
    </citation>
    <scope>NUCLEOTIDE SEQUENCE</scope>
</reference>
<dbReference type="SMART" id="SM00355">
    <property type="entry name" value="ZnF_C2H2"/>
    <property type="match status" value="3"/>
</dbReference>
<keyword evidence="1" id="KW-0479">Metal-binding</keyword>
<evidence type="ECO:0000313" key="7">
    <source>
        <dbReference type="EMBL" id="CAG6791360.1"/>
    </source>
</evidence>
<accession>A0A8D9BTJ3</accession>
<dbReference type="GO" id="GO:0008270">
    <property type="term" value="F:zinc ion binding"/>
    <property type="evidence" value="ECO:0007669"/>
    <property type="project" value="UniProtKB-KW"/>
</dbReference>
<protein>
    <submittedName>
        <fullName evidence="7">RE1-silencing transcription factor</fullName>
    </submittedName>
</protein>
<dbReference type="SUPFAM" id="SSF57667">
    <property type="entry name" value="beta-beta-alpha zinc fingers"/>
    <property type="match status" value="2"/>
</dbReference>
<dbReference type="EMBL" id="HBUF01675841">
    <property type="protein sequence ID" value="CAG6791358.1"/>
    <property type="molecule type" value="Transcribed_RNA"/>
</dbReference>
<organism evidence="7">
    <name type="scientific">Cacopsylla melanoneura</name>
    <dbReference type="NCBI Taxonomy" id="428564"/>
    <lineage>
        <taxon>Eukaryota</taxon>
        <taxon>Metazoa</taxon>
        <taxon>Ecdysozoa</taxon>
        <taxon>Arthropoda</taxon>
        <taxon>Hexapoda</taxon>
        <taxon>Insecta</taxon>
        <taxon>Pterygota</taxon>
        <taxon>Neoptera</taxon>
        <taxon>Paraneoptera</taxon>
        <taxon>Hemiptera</taxon>
        <taxon>Sternorrhyncha</taxon>
        <taxon>Psylloidea</taxon>
        <taxon>Psyllidae</taxon>
        <taxon>Psyllinae</taxon>
        <taxon>Cacopsylla</taxon>
    </lineage>
</organism>
<evidence type="ECO:0000256" key="1">
    <source>
        <dbReference type="ARBA" id="ARBA00022723"/>
    </source>
</evidence>
<dbReference type="Gene3D" id="3.30.160.60">
    <property type="entry name" value="Classic Zinc Finger"/>
    <property type="match status" value="3"/>
</dbReference>